<organism evidence="3 4">
    <name type="scientific">Lichtheimia corymbifera JMRC:FSU:9682</name>
    <dbReference type="NCBI Taxonomy" id="1263082"/>
    <lineage>
        <taxon>Eukaryota</taxon>
        <taxon>Fungi</taxon>
        <taxon>Fungi incertae sedis</taxon>
        <taxon>Mucoromycota</taxon>
        <taxon>Mucoromycotina</taxon>
        <taxon>Mucoromycetes</taxon>
        <taxon>Mucorales</taxon>
        <taxon>Lichtheimiaceae</taxon>
        <taxon>Lichtheimia</taxon>
    </lineage>
</organism>
<dbReference type="SUPFAM" id="SSF51735">
    <property type="entry name" value="NAD(P)-binding Rossmann-fold domains"/>
    <property type="match status" value="1"/>
</dbReference>
<protein>
    <submittedName>
        <fullName evidence="3">15-hydroxyprostaglandin dehydrogenase</fullName>
    </submittedName>
</protein>
<name>A0A068SFV9_9FUNG</name>
<evidence type="ECO:0000256" key="2">
    <source>
        <dbReference type="ARBA" id="ARBA00023002"/>
    </source>
</evidence>
<reference evidence="3" key="1">
    <citation type="submission" date="2013-08" db="EMBL/GenBank/DDBJ databases">
        <title>Gene expansion shapes genome architecture in the human pathogen Lichtheimia corymbifera: an evolutionary genomics analysis in the ancient terrestrial Mucorales (Mucoromycotina).</title>
        <authorList>
            <person name="Schwartze V.U."/>
            <person name="Winter S."/>
            <person name="Shelest E."/>
            <person name="Marcet-Houben M."/>
            <person name="Horn F."/>
            <person name="Wehner S."/>
            <person name="Hoffmann K."/>
            <person name="Riege K."/>
            <person name="Sammeth M."/>
            <person name="Nowrousian M."/>
            <person name="Valiante V."/>
            <person name="Linde J."/>
            <person name="Jacobsen I.D."/>
            <person name="Marz M."/>
            <person name="Brakhage A.A."/>
            <person name="Gabaldon T."/>
            <person name="Bocker S."/>
            <person name="Voigt K."/>
        </authorList>
    </citation>
    <scope>NUCLEOTIDE SEQUENCE [LARGE SCALE GENOMIC DNA]</scope>
    <source>
        <strain evidence="3">FSU 9682</strain>
    </source>
</reference>
<dbReference type="VEuPathDB" id="FungiDB:LCOR_11661.1"/>
<dbReference type="STRING" id="1263082.A0A068SFV9"/>
<dbReference type="GO" id="GO:0016616">
    <property type="term" value="F:oxidoreductase activity, acting on the CH-OH group of donors, NAD or NADP as acceptor"/>
    <property type="evidence" value="ECO:0007669"/>
    <property type="project" value="TreeGrafter"/>
</dbReference>
<comment type="caution">
    <text evidence="3">The sequence shown here is derived from an EMBL/GenBank/DDBJ whole genome shotgun (WGS) entry which is preliminary data.</text>
</comment>
<dbReference type="OrthoDB" id="5840532at2759"/>
<dbReference type="Gene3D" id="3.40.50.720">
    <property type="entry name" value="NAD(P)-binding Rossmann-like Domain"/>
    <property type="match status" value="1"/>
</dbReference>
<evidence type="ECO:0000313" key="4">
    <source>
        <dbReference type="Proteomes" id="UP000027586"/>
    </source>
</evidence>
<comment type="similarity">
    <text evidence="1">Belongs to the short-chain dehydrogenases/reductases (SDR) family.</text>
</comment>
<keyword evidence="4" id="KW-1185">Reference proteome</keyword>
<dbReference type="PANTHER" id="PTHR44229:SF4">
    <property type="entry name" value="15-HYDROXYPROSTAGLANDIN DEHYDROGENASE [NAD(+)]"/>
    <property type="match status" value="1"/>
</dbReference>
<sequence>MATFDINSRVAVVTGASRGIGKAVSKALVEQGARVVIGDLLDKEGLQTVQELNSSRNEKVAAFIHTDVTVYKDVIALFRFAESVFGGVDDKISAGDGNPHVMVDDKEAELPNTNFLGIVKSTKVAVLHLAKRGGGVIVNMASTAGFQSCMQQAHYFATKHAVVGWTRSISSMLKEICNVRVNAVCPSWVDTEMHKMYANEEGSNPYKILVQNSPCADIETVVRGVMILIQDTTMNGSSIIE</sequence>
<dbReference type="Pfam" id="PF00106">
    <property type="entry name" value="adh_short"/>
    <property type="match status" value="1"/>
</dbReference>
<dbReference type="InterPro" id="IPR002347">
    <property type="entry name" value="SDR_fam"/>
</dbReference>
<dbReference type="InterPro" id="IPR036291">
    <property type="entry name" value="NAD(P)-bd_dom_sf"/>
</dbReference>
<evidence type="ECO:0000256" key="1">
    <source>
        <dbReference type="ARBA" id="ARBA00006484"/>
    </source>
</evidence>
<evidence type="ECO:0000313" key="3">
    <source>
        <dbReference type="EMBL" id="CDH60885.1"/>
    </source>
</evidence>
<dbReference type="AlphaFoldDB" id="A0A068SFV9"/>
<dbReference type="EMBL" id="CBTN010000113">
    <property type="protein sequence ID" value="CDH60885.1"/>
    <property type="molecule type" value="Genomic_DNA"/>
</dbReference>
<dbReference type="Proteomes" id="UP000027586">
    <property type="component" value="Unassembled WGS sequence"/>
</dbReference>
<dbReference type="GO" id="GO:0005737">
    <property type="term" value="C:cytoplasm"/>
    <property type="evidence" value="ECO:0007669"/>
    <property type="project" value="TreeGrafter"/>
</dbReference>
<keyword evidence="2" id="KW-0560">Oxidoreductase</keyword>
<accession>A0A068SFV9</accession>
<proteinExistence type="inferred from homology"/>
<dbReference type="PANTHER" id="PTHR44229">
    <property type="entry name" value="15-HYDROXYPROSTAGLANDIN DEHYDROGENASE [NAD(+)]"/>
    <property type="match status" value="1"/>
</dbReference>
<dbReference type="PRINTS" id="PR00081">
    <property type="entry name" value="GDHRDH"/>
</dbReference>
<gene>
    <name evidence="3" type="ORF">LCOR_11661.1</name>
</gene>